<gene>
    <name evidence="4" type="ORF">ALP13_04519</name>
</gene>
<comment type="caution">
    <text evidence="4">The sequence shown here is derived from an EMBL/GenBank/DDBJ whole genome shotgun (WGS) entry which is preliminary data.</text>
</comment>
<keyword evidence="1 4" id="KW-0808">Transferase</keyword>
<evidence type="ECO:0000259" key="3">
    <source>
        <dbReference type="Pfam" id="PF01515"/>
    </source>
</evidence>
<evidence type="ECO:0000256" key="1">
    <source>
        <dbReference type="ARBA" id="ARBA00022679"/>
    </source>
</evidence>
<dbReference type="InterPro" id="IPR002505">
    <property type="entry name" value="PTA_PTB"/>
</dbReference>
<dbReference type="PANTHER" id="PTHR43356:SF3">
    <property type="entry name" value="PHOSPHATE ACETYLTRANSFERASE"/>
    <property type="match status" value="1"/>
</dbReference>
<dbReference type="AlphaFoldDB" id="A0A3M6BLR8"/>
<sequence length="171" mass="18331">MFPEQVLMYSDCIMNPHPSASELSEIALQSADSATAFGISPRVAMISYSSGNSASGEEVEKVREATQLARETRRDLLIDGPLQYDAAANEHVARQLAPDSSVAGRANVFVFPDLNTGNTTYKAVQRSADCVSLGPMLQGLRKPVNDLPRGAQVDDIVYTIALTAIQADTLS</sequence>
<dbReference type="Gene3D" id="3.40.50.10950">
    <property type="match status" value="1"/>
</dbReference>
<feature type="domain" description="Phosphate acetyl/butaryl transferase" evidence="3">
    <location>
        <begin position="3"/>
        <end position="164"/>
    </location>
</feature>
<evidence type="ECO:0000313" key="4">
    <source>
        <dbReference type="EMBL" id="RMV32298.1"/>
    </source>
</evidence>
<dbReference type="SUPFAM" id="SSF53659">
    <property type="entry name" value="Isocitrate/Isopropylmalate dehydrogenase-like"/>
    <property type="match status" value="1"/>
</dbReference>
<dbReference type="InterPro" id="IPR042113">
    <property type="entry name" value="P_AcTrfase_dom1"/>
</dbReference>
<dbReference type="PANTHER" id="PTHR43356">
    <property type="entry name" value="PHOSPHATE ACETYLTRANSFERASE"/>
    <property type="match status" value="1"/>
</dbReference>
<dbReference type="Proteomes" id="UP000271631">
    <property type="component" value="Unassembled WGS sequence"/>
</dbReference>
<dbReference type="InterPro" id="IPR042112">
    <property type="entry name" value="P_AcTrfase_dom2"/>
</dbReference>
<keyword evidence="2" id="KW-0012">Acyltransferase</keyword>
<organism evidence="4 5">
    <name type="scientific">Pseudomonas syringae pv. maculicola</name>
    <dbReference type="NCBI Taxonomy" id="59511"/>
    <lineage>
        <taxon>Bacteria</taxon>
        <taxon>Pseudomonadati</taxon>
        <taxon>Pseudomonadota</taxon>
        <taxon>Gammaproteobacteria</taxon>
        <taxon>Pseudomonadales</taxon>
        <taxon>Pseudomonadaceae</taxon>
        <taxon>Pseudomonas</taxon>
    </lineage>
</organism>
<evidence type="ECO:0000313" key="5">
    <source>
        <dbReference type="Proteomes" id="UP000271631"/>
    </source>
</evidence>
<dbReference type="Gene3D" id="3.40.50.10750">
    <property type="entry name" value="Isocitrate/Isopropylmalate dehydrogenase-like"/>
    <property type="match status" value="1"/>
</dbReference>
<reference evidence="4 5" key="1">
    <citation type="submission" date="2018-08" db="EMBL/GenBank/DDBJ databases">
        <title>Recombination of ecologically and evolutionarily significant loci maintains genetic cohesion in the Pseudomonas syringae species complex.</title>
        <authorList>
            <person name="Dillon M."/>
            <person name="Thakur S."/>
            <person name="Almeida R.N.D."/>
            <person name="Weir B.S."/>
            <person name="Guttman D.S."/>
        </authorList>
    </citation>
    <scope>NUCLEOTIDE SEQUENCE [LARGE SCALE GENOMIC DNA]</scope>
    <source>
        <strain evidence="4 5">ICMP 11281</strain>
    </source>
</reference>
<evidence type="ECO:0000256" key="2">
    <source>
        <dbReference type="ARBA" id="ARBA00023315"/>
    </source>
</evidence>
<proteinExistence type="predicted"/>
<protein>
    <submittedName>
        <fullName evidence="4">Phosphate acetyltransferase</fullName>
    </submittedName>
</protein>
<dbReference type="Pfam" id="PF01515">
    <property type="entry name" value="PTA_PTB"/>
    <property type="match status" value="1"/>
</dbReference>
<accession>A0A3M6BLR8</accession>
<name>A0A3M6BLR8_PSEYM</name>
<dbReference type="GO" id="GO:0016746">
    <property type="term" value="F:acyltransferase activity"/>
    <property type="evidence" value="ECO:0007669"/>
    <property type="project" value="UniProtKB-KW"/>
</dbReference>
<dbReference type="InterPro" id="IPR050500">
    <property type="entry name" value="Phos_Acetyltrans/Butyryltrans"/>
</dbReference>
<dbReference type="EMBL" id="RBUQ01000262">
    <property type="protein sequence ID" value="RMV32298.1"/>
    <property type="molecule type" value="Genomic_DNA"/>
</dbReference>